<dbReference type="EMBL" id="JH687886">
    <property type="protein sequence ID" value="EJD35568.1"/>
    <property type="molecule type" value="Genomic_DNA"/>
</dbReference>
<dbReference type="PROSITE" id="PS50181">
    <property type="entry name" value="FBOX"/>
    <property type="match status" value="1"/>
</dbReference>
<dbReference type="KEGG" id="adl:AURDEDRAFT_175366"/>
<evidence type="ECO:0000313" key="2">
    <source>
        <dbReference type="EMBL" id="EJD35568.1"/>
    </source>
</evidence>
<dbReference type="InterPro" id="IPR032675">
    <property type="entry name" value="LRR_dom_sf"/>
</dbReference>
<accession>J0LF20</accession>
<dbReference type="InParanoid" id="J0LF20"/>
<dbReference type="SUPFAM" id="SSF81383">
    <property type="entry name" value="F-box domain"/>
    <property type="match status" value="1"/>
</dbReference>
<name>J0LF20_AURST</name>
<keyword evidence="3" id="KW-1185">Reference proteome</keyword>
<dbReference type="OrthoDB" id="2884925at2759"/>
<dbReference type="InterPro" id="IPR001810">
    <property type="entry name" value="F-box_dom"/>
</dbReference>
<dbReference type="Pfam" id="PF12937">
    <property type="entry name" value="F-box-like"/>
    <property type="match status" value="1"/>
</dbReference>
<feature type="domain" description="F-box" evidence="1">
    <location>
        <begin position="141"/>
        <end position="182"/>
    </location>
</feature>
<reference evidence="3" key="1">
    <citation type="journal article" date="2012" name="Science">
        <title>The Paleozoic origin of enzymatic lignin decomposition reconstructed from 31 fungal genomes.</title>
        <authorList>
            <person name="Floudas D."/>
            <person name="Binder M."/>
            <person name="Riley R."/>
            <person name="Barry K."/>
            <person name="Blanchette R.A."/>
            <person name="Henrissat B."/>
            <person name="Martinez A.T."/>
            <person name="Otillar R."/>
            <person name="Spatafora J.W."/>
            <person name="Yadav J.S."/>
            <person name="Aerts A."/>
            <person name="Benoit I."/>
            <person name="Boyd A."/>
            <person name="Carlson A."/>
            <person name="Copeland A."/>
            <person name="Coutinho P.M."/>
            <person name="de Vries R.P."/>
            <person name="Ferreira P."/>
            <person name="Findley K."/>
            <person name="Foster B."/>
            <person name="Gaskell J."/>
            <person name="Glotzer D."/>
            <person name="Gorecki P."/>
            <person name="Heitman J."/>
            <person name="Hesse C."/>
            <person name="Hori C."/>
            <person name="Igarashi K."/>
            <person name="Jurgens J.A."/>
            <person name="Kallen N."/>
            <person name="Kersten P."/>
            <person name="Kohler A."/>
            <person name="Kuees U."/>
            <person name="Kumar T.K.A."/>
            <person name="Kuo A."/>
            <person name="LaButti K."/>
            <person name="Larrondo L.F."/>
            <person name="Lindquist E."/>
            <person name="Ling A."/>
            <person name="Lombard V."/>
            <person name="Lucas S."/>
            <person name="Lundell T."/>
            <person name="Martin R."/>
            <person name="McLaughlin D.J."/>
            <person name="Morgenstern I."/>
            <person name="Morin E."/>
            <person name="Murat C."/>
            <person name="Nagy L.G."/>
            <person name="Nolan M."/>
            <person name="Ohm R.A."/>
            <person name="Patyshakuliyeva A."/>
            <person name="Rokas A."/>
            <person name="Ruiz-Duenas F.J."/>
            <person name="Sabat G."/>
            <person name="Salamov A."/>
            <person name="Samejima M."/>
            <person name="Schmutz J."/>
            <person name="Slot J.C."/>
            <person name="St John F."/>
            <person name="Stenlid J."/>
            <person name="Sun H."/>
            <person name="Sun S."/>
            <person name="Syed K."/>
            <person name="Tsang A."/>
            <person name="Wiebenga A."/>
            <person name="Young D."/>
            <person name="Pisabarro A."/>
            <person name="Eastwood D.C."/>
            <person name="Martin F."/>
            <person name="Cullen D."/>
            <person name="Grigoriev I.V."/>
            <person name="Hibbett D.S."/>
        </authorList>
    </citation>
    <scope>NUCLEOTIDE SEQUENCE [LARGE SCALE GENOMIC DNA]</scope>
    <source>
        <strain evidence="3">TFB10046</strain>
    </source>
</reference>
<gene>
    <name evidence="2" type="ORF">AURDEDRAFT_175366</name>
</gene>
<dbReference type="InterPro" id="IPR036047">
    <property type="entry name" value="F-box-like_dom_sf"/>
</dbReference>
<dbReference type="AlphaFoldDB" id="J0LF20"/>
<organism evidence="2 3">
    <name type="scientific">Auricularia subglabra (strain TFB-10046 / SS5)</name>
    <name type="common">White-rot fungus</name>
    <name type="synonym">Auricularia delicata (strain TFB10046)</name>
    <dbReference type="NCBI Taxonomy" id="717982"/>
    <lineage>
        <taxon>Eukaryota</taxon>
        <taxon>Fungi</taxon>
        <taxon>Dikarya</taxon>
        <taxon>Basidiomycota</taxon>
        <taxon>Agaricomycotina</taxon>
        <taxon>Agaricomycetes</taxon>
        <taxon>Auriculariales</taxon>
        <taxon>Auriculariaceae</taxon>
        <taxon>Auricularia</taxon>
    </lineage>
</organism>
<evidence type="ECO:0000259" key="1">
    <source>
        <dbReference type="PROSITE" id="PS50181"/>
    </source>
</evidence>
<dbReference type="Proteomes" id="UP000006514">
    <property type="component" value="Unassembled WGS sequence"/>
</dbReference>
<evidence type="ECO:0000313" key="3">
    <source>
        <dbReference type="Proteomes" id="UP000006514"/>
    </source>
</evidence>
<proteinExistence type="predicted"/>
<protein>
    <recommendedName>
        <fullName evidence="1">F-box domain-containing protein</fullName>
    </recommendedName>
</protein>
<sequence length="595" mass="65707">MSHRLPAPSTLLSAEQCAQLEAWFSARWAQAQQTAQSTARMHEPRDLAGDLAERCRKEIDRLLDPYVDIPEQPGAPDMASISPCFDAALRAAREAMPMLSDKEFWYIILGSMPQEVKSVLARSAKVIAVALNENAPINKLLPPELATAISAHLSLKNLIAASHVCHRWRRIIVDEPLLWNRLTIDATSLTRSPLSKLLARSQDAPLTLRIDHIFPDKVSAVASCVSKNLHRMEGLELHFSTDAPHSAPALIKMLTKPAPLLTHLRLLSRFRGENADATCHFVLPQEMFQGTAPKLKEVEFSDMRLSDSCPALAQVETVIAGYTRYSQSQHLRKTQMLRLFDVFPAVTNVVLTDVDAECVLPPLSEGHHVLSLSLRPPPSRTIPPEVLNDFDHTSIPHLSLHGRNTIELLETLTKELPPWKTLFLNTDTPKRRSLALLTAAVHCGDSHVRSVMLPPMDAFVRAFLDTRLDLVTTCTISEALIDSKSGPPFTRAPALETLYITVAPRKPKDGALLDLGTRVVNAPALSWVVLDGTGAITVSKTLAILAALDAPRLESLRVRKGVQFATIGNYPPVDVLERLVPLVIMEDREDMLSNL</sequence>
<dbReference type="Gene3D" id="3.80.10.10">
    <property type="entry name" value="Ribonuclease Inhibitor"/>
    <property type="match status" value="1"/>
</dbReference>
<dbReference type="SMART" id="SM00256">
    <property type="entry name" value="FBOX"/>
    <property type="match status" value="1"/>
</dbReference>